<evidence type="ECO:0000256" key="1">
    <source>
        <dbReference type="ARBA" id="ARBA00004141"/>
    </source>
</evidence>
<dbReference type="InterPro" id="IPR013525">
    <property type="entry name" value="ABC2_TM"/>
</dbReference>
<gene>
    <name evidence="7" type="ORF">DOK78_000110</name>
</gene>
<dbReference type="Pfam" id="PF12698">
    <property type="entry name" value="ABC2_membrane_3"/>
    <property type="match status" value="2"/>
</dbReference>
<feature type="domain" description="ABC-2 type transporter transmembrane" evidence="6">
    <location>
        <begin position="8"/>
        <end position="160"/>
    </location>
</feature>
<evidence type="ECO:0000256" key="5">
    <source>
        <dbReference type="SAM" id="Phobius"/>
    </source>
</evidence>
<evidence type="ECO:0000259" key="6">
    <source>
        <dbReference type="Pfam" id="PF12698"/>
    </source>
</evidence>
<dbReference type="InterPro" id="IPR051328">
    <property type="entry name" value="T7SS_ABC-Transporter"/>
</dbReference>
<organism evidence="7 8">
    <name type="scientific">Candidatus Enterococcus lowellii</name>
    <dbReference type="NCBI Taxonomy" id="2230877"/>
    <lineage>
        <taxon>Bacteria</taxon>
        <taxon>Bacillati</taxon>
        <taxon>Bacillota</taxon>
        <taxon>Bacilli</taxon>
        <taxon>Lactobacillales</taxon>
        <taxon>Enterococcaceae</taxon>
        <taxon>Enterococcus</taxon>
    </lineage>
</organism>
<dbReference type="PANTHER" id="PTHR43077">
    <property type="entry name" value="TRANSPORT PERMEASE YVFS-RELATED"/>
    <property type="match status" value="1"/>
</dbReference>
<accession>A0ABZ2SJ72</accession>
<proteinExistence type="predicted"/>
<dbReference type="EMBL" id="CP147251">
    <property type="protein sequence ID" value="WYJ75535.1"/>
    <property type="molecule type" value="Genomic_DNA"/>
</dbReference>
<dbReference type="PANTHER" id="PTHR43077:SF10">
    <property type="entry name" value="TRANSPORT PERMEASE PROTEIN"/>
    <property type="match status" value="1"/>
</dbReference>
<reference evidence="7 8" key="1">
    <citation type="submission" date="2021-03" db="EMBL/GenBank/DDBJ databases">
        <authorList>
            <person name="Gilmore M.S."/>
            <person name="Schwartzman J."/>
            <person name="Van Tyne D."/>
            <person name="Martin M."/>
            <person name="Earl A.M."/>
            <person name="Manson A.L."/>
            <person name="Straub T."/>
            <person name="Salamzade R."/>
            <person name="Saavedra J."/>
            <person name="Lebreton F."/>
            <person name="Prichula J."/>
            <person name="Schaufler K."/>
            <person name="Gaca A."/>
            <person name="Sgardioli B."/>
            <person name="Wagenaar J."/>
            <person name="Strong T."/>
        </authorList>
    </citation>
    <scope>NUCLEOTIDE SEQUENCE [LARGE SCALE GENOMIC DNA]</scope>
    <source>
        <strain evidence="7 8">DIV2402</strain>
    </source>
</reference>
<evidence type="ECO:0000256" key="4">
    <source>
        <dbReference type="ARBA" id="ARBA00023136"/>
    </source>
</evidence>
<dbReference type="InterPro" id="IPR017501">
    <property type="entry name" value="Phage_infect_YhgE_C"/>
</dbReference>
<keyword evidence="8" id="KW-1185">Reference proteome</keyword>
<evidence type="ECO:0000256" key="3">
    <source>
        <dbReference type="ARBA" id="ARBA00022989"/>
    </source>
</evidence>
<feature type="transmembrane region" description="Helical" evidence="5">
    <location>
        <begin position="758"/>
        <end position="782"/>
    </location>
</feature>
<feature type="domain" description="ABC-2 type transporter transmembrane" evidence="6">
    <location>
        <begin position="535"/>
        <end position="860"/>
    </location>
</feature>
<feature type="transmembrane region" description="Helical" evidence="5">
    <location>
        <begin position="687"/>
        <end position="710"/>
    </location>
</feature>
<dbReference type="Gene3D" id="1.20.58.60">
    <property type="match status" value="1"/>
</dbReference>
<feature type="transmembrane region" description="Helical" evidence="5">
    <location>
        <begin position="731"/>
        <end position="752"/>
    </location>
</feature>
<dbReference type="NCBIfam" id="TIGR03062">
    <property type="entry name" value="pip_yhgE_Cterm"/>
    <property type="match status" value="1"/>
</dbReference>
<feature type="transmembrane region" description="Helical" evidence="5">
    <location>
        <begin position="789"/>
        <end position="807"/>
    </location>
</feature>
<protein>
    <recommendedName>
        <fullName evidence="6">ABC-2 type transporter transmembrane domain-containing protein</fullName>
    </recommendedName>
</protein>
<evidence type="ECO:0000313" key="7">
    <source>
        <dbReference type="EMBL" id="WYJ75535.1"/>
    </source>
</evidence>
<sequence>MASNPVTIFLVIALMALPSLYAWFNIKALWDPYGNTNELPIAIYSDDEGSKLKDKEIAIGNQVIETLHDNDQLGWRFVDSKKEVTEGVKSGKYYAGIYIPKNFSSDLLSFTTGEIKKPEIDYYFNEKINAIAPKITAKGASSLQEQITQNFIHTASETLLKALNELGYNVESNLVSINKIKNLILEVDANADKIDGYTKDVLAFQAKFPELKEKLGKADEFVAHIPEIDAMGEKLVAMNNKMPQIEEQAKIILTLQEKIPEIQNAGRQISMIDEDFDNISATLTEGIGEAKQGLQIIQDVQALLPKIHQLSDDARFFADKTIEAAYKLDDNLDAITQAVQTNFEMITGLATTVNNWANTLNTIVTNAEELTPEEREALKQTLNDIATSLEKQQQIVTDLIDWLSQLQSQLDGDFSGPIARLTQVRDLMSSAQKTATNLAAGVGTISKEEIQQFLQQLESLSGNLAALSNDVNVDEISQNVRALLENKLIPGLTNAQDLLADANKIDLDGLLSSTAQTVTNAIDMLEKYEKEMPALGQEIHDANVMLNGHMDEIVDGINKGVDLYQNELPELTVKLNKAADFVVNDWPTLKNEVTSTLDTVHEKLPTVESALDMAAGLIEDEWPSLKNGVHKAATAIHKGEEIADLGDIIKLLKNDAQAESDFFTTPVELKTTTMYPIENNGSASTPFYTALCLWVGALLLSSVAGTAFHLEGEDKKRFSKREMFVARMMTFLTFAIGQALIVTLGNYFALGVDVREPVYSILFGLLVALAFMMMIYVFVGLFGNVGKGIGIILLVLSISGGGGNYPIQVSGPFFQFIHPLLPFTYAVNLLRESAGGIYWPNATLDLWVLGGIFVVFGIIGTVLCPFMVKPMARVEELAHKSHFFH</sequence>
<keyword evidence="3 5" id="KW-1133">Transmembrane helix</keyword>
<dbReference type="Proteomes" id="UP000664701">
    <property type="component" value="Chromosome"/>
</dbReference>
<dbReference type="InterPro" id="IPR017500">
    <property type="entry name" value="Phage_infect_YhgE_N"/>
</dbReference>
<keyword evidence="2 5" id="KW-0812">Transmembrane</keyword>
<feature type="transmembrane region" description="Helical" evidence="5">
    <location>
        <begin position="846"/>
        <end position="868"/>
    </location>
</feature>
<evidence type="ECO:0000313" key="8">
    <source>
        <dbReference type="Proteomes" id="UP000664701"/>
    </source>
</evidence>
<dbReference type="NCBIfam" id="TIGR03061">
    <property type="entry name" value="pip_yhgE_Nterm"/>
    <property type="match status" value="1"/>
</dbReference>
<keyword evidence="4 5" id="KW-0472">Membrane</keyword>
<reference evidence="7 8" key="2">
    <citation type="submission" date="2024-03" db="EMBL/GenBank/DDBJ databases">
        <title>The Genome Sequence of Enterococcus sp. DIV2402.</title>
        <authorList>
            <consortium name="The Broad Institute Genomics Platform"/>
            <consortium name="The Broad Institute Microbial Omics Core"/>
            <consortium name="The Broad Institute Genomic Center for Infectious Diseases"/>
            <person name="Earl A."/>
            <person name="Manson A."/>
            <person name="Gilmore M."/>
            <person name="Schwartman J."/>
            <person name="Shea T."/>
            <person name="Abouelleil A."/>
            <person name="Cao P."/>
            <person name="Chapman S."/>
            <person name="Cusick C."/>
            <person name="Young S."/>
            <person name="Neafsey D."/>
            <person name="Nusbaum C."/>
            <person name="Birren B."/>
        </authorList>
    </citation>
    <scope>NUCLEOTIDE SEQUENCE [LARGE SCALE GENOMIC DNA]</scope>
    <source>
        <strain evidence="7 8">DIV2402</strain>
    </source>
</reference>
<dbReference type="SUPFAM" id="SSF58100">
    <property type="entry name" value="Bacterial hemolysins"/>
    <property type="match status" value="1"/>
</dbReference>
<name>A0ABZ2SJ72_9ENTE</name>
<evidence type="ECO:0000256" key="2">
    <source>
        <dbReference type="ARBA" id="ARBA00022692"/>
    </source>
</evidence>
<dbReference type="Gene3D" id="3.40.1710.10">
    <property type="entry name" value="abc type-2 transporter like domain"/>
    <property type="match status" value="1"/>
</dbReference>
<comment type="subcellular location">
    <subcellularLocation>
        <location evidence="1">Membrane</location>
        <topology evidence="1">Multi-pass membrane protein</topology>
    </subcellularLocation>
</comment>